<dbReference type="WBParaSite" id="Pan_g21251.t1">
    <property type="protein sequence ID" value="Pan_g21251.t1"/>
    <property type="gene ID" value="Pan_g21251"/>
</dbReference>
<sequence>MNSTVKPHLLVEVMGLPSRQPLPPEKLCMLFLSYREFPDAFALAFRYRCEVRHHWPPFFEFWIRAPCGILFVFDKKLHIPTLLRLAGRLTRRLEAYVYKHAWLEPFLEGIDENQHMEFIHFKAGLHFLERYLRHHDNRLPTVECYRFSMFDKLGDPFIEKLIVNEKPKDANNERCRIENIVVGSIVTRSIWQPINICGKVLKVNTKVLKSLTVRGGVPYRAALRMITETYSKIERLQFNFVEIEFGPRSREYPDYMNRINGIVQAFKTAMHNHPGAVSVSAVYYGHKTRPGPALAETCRTTLTGFTVKLAEIYPGGPDYIVCKFQSNEGNKSLNVKARLYEH</sequence>
<evidence type="ECO:0000313" key="2">
    <source>
        <dbReference type="WBParaSite" id="Pan_g21251.t1"/>
    </source>
</evidence>
<reference evidence="1" key="1">
    <citation type="journal article" date="2013" name="Genetics">
        <title>The draft genome and transcriptome of Panagrellus redivivus are shaped by the harsh demands of a free-living lifestyle.</title>
        <authorList>
            <person name="Srinivasan J."/>
            <person name="Dillman A.R."/>
            <person name="Macchietto M.G."/>
            <person name="Heikkinen L."/>
            <person name="Lakso M."/>
            <person name="Fracchia K.M."/>
            <person name="Antoshechkin I."/>
            <person name="Mortazavi A."/>
            <person name="Wong G."/>
            <person name="Sternberg P.W."/>
        </authorList>
    </citation>
    <scope>NUCLEOTIDE SEQUENCE [LARGE SCALE GENOMIC DNA]</scope>
    <source>
        <strain evidence="1">MT8872</strain>
    </source>
</reference>
<accession>A0A7E4VHM8</accession>
<keyword evidence="1" id="KW-1185">Reference proteome</keyword>
<protein>
    <submittedName>
        <fullName evidence="2">F-box domain-containing protein</fullName>
    </submittedName>
</protein>
<reference evidence="2" key="2">
    <citation type="submission" date="2020-10" db="UniProtKB">
        <authorList>
            <consortium name="WormBaseParasite"/>
        </authorList>
    </citation>
    <scope>IDENTIFICATION</scope>
</reference>
<proteinExistence type="predicted"/>
<dbReference type="AlphaFoldDB" id="A0A7E4VHM8"/>
<evidence type="ECO:0000313" key="1">
    <source>
        <dbReference type="Proteomes" id="UP000492821"/>
    </source>
</evidence>
<organism evidence="1 2">
    <name type="scientific">Panagrellus redivivus</name>
    <name type="common">Microworm</name>
    <dbReference type="NCBI Taxonomy" id="6233"/>
    <lineage>
        <taxon>Eukaryota</taxon>
        <taxon>Metazoa</taxon>
        <taxon>Ecdysozoa</taxon>
        <taxon>Nematoda</taxon>
        <taxon>Chromadorea</taxon>
        <taxon>Rhabditida</taxon>
        <taxon>Tylenchina</taxon>
        <taxon>Panagrolaimomorpha</taxon>
        <taxon>Panagrolaimoidea</taxon>
        <taxon>Panagrolaimidae</taxon>
        <taxon>Panagrellus</taxon>
    </lineage>
</organism>
<name>A0A7E4VHM8_PANRE</name>
<dbReference type="Proteomes" id="UP000492821">
    <property type="component" value="Unassembled WGS sequence"/>
</dbReference>